<comment type="caution">
    <text evidence="1">The sequence shown here is derived from an EMBL/GenBank/DDBJ whole genome shotgun (WGS) entry which is preliminary data.</text>
</comment>
<dbReference type="Proteomes" id="UP001314229">
    <property type="component" value="Unassembled WGS sequence"/>
</dbReference>
<evidence type="ECO:0000313" key="2">
    <source>
        <dbReference type="Proteomes" id="UP001314229"/>
    </source>
</evidence>
<dbReference type="AlphaFoldDB" id="A0AAV1NIS9"/>
<gene>
    <name evidence="1" type="ORF">FSCOSCO3_A028479</name>
</gene>
<accession>A0AAV1NIS9</accession>
<sequence length="173" mass="20468">MFVYLLSGSLNFSTRQLNPLTEATWFQTEQLFCSLPSPPARWQRYRPINASLRSQKKDKVRGFTPANYSGFNRFLFSSHRCFRLSLRVSAERIKHVSDVRQELVGRELDKSRWRPTLKQERDFRINKTRWQVSFELECHIDETSFWILREEDGADTGERSLYVSVSAVHLSEM</sequence>
<evidence type="ECO:0000313" key="1">
    <source>
        <dbReference type="EMBL" id="CAK6958276.1"/>
    </source>
</evidence>
<keyword evidence="2" id="KW-1185">Reference proteome</keyword>
<reference evidence="1 2" key="1">
    <citation type="submission" date="2024-01" db="EMBL/GenBank/DDBJ databases">
        <authorList>
            <person name="Alioto T."/>
            <person name="Alioto T."/>
            <person name="Gomez Garrido J."/>
        </authorList>
    </citation>
    <scope>NUCLEOTIDE SEQUENCE [LARGE SCALE GENOMIC DNA]</scope>
</reference>
<proteinExistence type="predicted"/>
<name>A0AAV1NIS9_SCOSC</name>
<protein>
    <submittedName>
        <fullName evidence="1">Uncharacterized protein</fullName>
    </submittedName>
</protein>
<organism evidence="1 2">
    <name type="scientific">Scomber scombrus</name>
    <name type="common">Atlantic mackerel</name>
    <name type="synonym">Scomber vernalis</name>
    <dbReference type="NCBI Taxonomy" id="13677"/>
    <lineage>
        <taxon>Eukaryota</taxon>
        <taxon>Metazoa</taxon>
        <taxon>Chordata</taxon>
        <taxon>Craniata</taxon>
        <taxon>Vertebrata</taxon>
        <taxon>Euteleostomi</taxon>
        <taxon>Actinopterygii</taxon>
        <taxon>Neopterygii</taxon>
        <taxon>Teleostei</taxon>
        <taxon>Neoteleostei</taxon>
        <taxon>Acanthomorphata</taxon>
        <taxon>Pelagiaria</taxon>
        <taxon>Scombriformes</taxon>
        <taxon>Scombridae</taxon>
        <taxon>Scomber</taxon>
    </lineage>
</organism>
<dbReference type="EMBL" id="CAWUFR010000033">
    <property type="protein sequence ID" value="CAK6958276.1"/>
    <property type="molecule type" value="Genomic_DNA"/>
</dbReference>